<keyword evidence="2" id="KW-1185">Reference proteome</keyword>
<reference evidence="1" key="2">
    <citation type="submission" date="2025-09" db="UniProtKB">
        <authorList>
            <consortium name="EnsemblPlants"/>
        </authorList>
    </citation>
    <scope>IDENTIFICATION</scope>
</reference>
<dbReference type="Proteomes" id="UP001732700">
    <property type="component" value="Chromosome 1D"/>
</dbReference>
<sequence length="320" mass="36718">MGSNRSTEPASLTIGELRKMTDNFSKERVLGQGAYGKVFKGVHANGKEIAVKLLHNNIQGIDDGQFKQEFHNLMMLNHHNIVRLVGYCFETQHQHMVHEGEIFFCEMTYKALCFEYMQRGSLQKHIHDEAHELDWDTCYKIIKGICDGPYYLHEGCEKPIYHLDLKPDNILLNEHMLPKLADFGLSKFFGEEQTRVTQFPLGTLGYMPPEYLFQNIVSKKVDIFSLGVVMIKIIAGPKGHSRSAEMPRKEFLDLVQENWRNRLQTTSTPSQPLEALCQQVNICTKIALRCMDTDRHKRPTIVHIIDKLNGTETVIDKALS</sequence>
<dbReference type="EnsemblPlants" id="AVESA.00010b.r2.1DG0143900.1">
    <property type="protein sequence ID" value="AVESA.00010b.r2.1DG0143900.1.CDS"/>
    <property type="gene ID" value="AVESA.00010b.r2.1DG0143900"/>
</dbReference>
<name>A0ACD5TY95_AVESA</name>
<evidence type="ECO:0000313" key="1">
    <source>
        <dbReference type="EnsemblPlants" id="AVESA.00010b.r2.1DG0143900.1.CDS"/>
    </source>
</evidence>
<protein>
    <submittedName>
        <fullName evidence="1">Uncharacterized protein</fullName>
    </submittedName>
</protein>
<accession>A0ACD5TY95</accession>
<reference evidence="1" key="1">
    <citation type="submission" date="2021-05" db="EMBL/GenBank/DDBJ databases">
        <authorList>
            <person name="Scholz U."/>
            <person name="Mascher M."/>
            <person name="Fiebig A."/>
        </authorList>
    </citation>
    <scope>NUCLEOTIDE SEQUENCE [LARGE SCALE GENOMIC DNA]</scope>
</reference>
<proteinExistence type="predicted"/>
<evidence type="ECO:0000313" key="2">
    <source>
        <dbReference type="Proteomes" id="UP001732700"/>
    </source>
</evidence>
<organism evidence="1 2">
    <name type="scientific">Avena sativa</name>
    <name type="common">Oat</name>
    <dbReference type="NCBI Taxonomy" id="4498"/>
    <lineage>
        <taxon>Eukaryota</taxon>
        <taxon>Viridiplantae</taxon>
        <taxon>Streptophyta</taxon>
        <taxon>Embryophyta</taxon>
        <taxon>Tracheophyta</taxon>
        <taxon>Spermatophyta</taxon>
        <taxon>Magnoliopsida</taxon>
        <taxon>Liliopsida</taxon>
        <taxon>Poales</taxon>
        <taxon>Poaceae</taxon>
        <taxon>BOP clade</taxon>
        <taxon>Pooideae</taxon>
        <taxon>Poodae</taxon>
        <taxon>Poeae</taxon>
        <taxon>Poeae Chloroplast Group 1 (Aveneae type)</taxon>
        <taxon>Aveninae</taxon>
        <taxon>Avena</taxon>
    </lineage>
</organism>